<name>A0A1Q2D1L0_9ACTN</name>
<organism evidence="1 2">
    <name type="scientific">Tessaracoccus flavescens</name>
    <dbReference type="NCBI Taxonomy" id="399497"/>
    <lineage>
        <taxon>Bacteria</taxon>
        <taxon>Bacillati</taxon>
        <taxon>Actinomycetota</taxon>
        <taxon>Actinomycetes</taxon>
        <taxon>Propionibacteriales</taxon>
        <taxon>Propionibacteriaceae</taxon>
        <taxon>Tessaracoccus</taxon>
    </lineage>
</organism>
<evidence type="ECO:0000313" key="2">
    <source>
        <dbReference type="Proteomes" id="UP000188235"/>
    </source>
</evidence>
<dbReference type="AlphaFoldDB" id="A0A1Q2D1L0"/>
<dbReference type="Proteomes" id="UP000188235">
    <property type="component" value="Chromosome"/>
</dbReference>
<evidence type="ECO:0000313" key="1">
    <source>
        <dbReference type="EMBL" id="AQP52319.1"/>
    </source>
</evidence>
<dbReference type="EMBL" id="CP019607">
    <property type="protein sequence ID" value="AQP52319.1"/>
    <property type="molecule type" value="Genomic_DNA"/>
</dbReference>
<proteinExistence type="predicted"/>
<protein>
    <submittedName>
        <fullName evidence="1">Uncharacterized protein</fullName>
    </submittedName>
</protein>
<gene>
    <name evidence="1" type="ORF">BW733_17295</name>
</gene>
<dbReference type="RefSeq" id="WP_077352456.1">
    <property type="nucleotide sequence ID" value="NZ_CP019607.1"/>
</dbReference>
<dbReference type="STRING" id="399497.BW733_17295"/>
<keyword evidence="2" id="KW-1185">Reference proteome</keyword>
<sequence>MSLADESQISVSRVSKTAWGAALHAWRTGNWSQLSELQRLACRAAGTLDQDGCPQGIWHRALELSTRATSRTVLMARNGQVGFLSIVDRSVGDLLTVTSRVLLDDTTDTVTALESSLEVALAPRSQAWPLLRRVMPPDTRFRSPAPAGPTRLDPLTGPAPSAWASDAENRDWVTRLARRLPEDTHGPQLVAETITGEGSVRHSWWLDAGSLIRLSPDWAGAVKPGDVATVLCP</sequence>
<reference evidence="1 2" key="1">
    <citation type="journal article" date="2008" name="Int. J. Syst. Evol. Microbiol.">
        <title>Tessaracoccus flavescens sp. nov., isolated from marine sediment.</title>
        <authorList>
            <person name="Lee D.W."/>
            <person name="Lee S.D."/>
        </authorList>
    </citation>
    <scope>NUCLEOTIDE SEQUENCE [LARGE SCALE GENOMIC DNA]</scope>
    <source>
        <strain evidence="1 2">SST-39T</strain>
    </source>
</reference>
<dbReference type="KEGG" id="tfa:BW733_17295"/>
<dbReference type="OrthoDB" id="3722284at2"/>
<accession>A0A1Q2D1L0</accession>